<dbReference type="InterPro" id="IPR010987">
    <property type="entry name" value="Glutathione-S-Trfase_C-like"/>
</dbReference>
<comment type="similarity">
    <text evidence="1 3">Belongs to the GST superfamily.</text>
</comment>
<dbReference type="RefSeq" id="WP_090876117.1">
    <property type="nucleotide sequence ID" value="NZ_FMXQ01000003.1"/>
</dbReference>
<dbReference type="Proteomes" id="UP000199071">
    <property type="component" value="Unassembled WGS sequence"/>
</dbReference>
<reference evidence="6 7" key="1">
    <citation type="submission" date="2016-10" db="EMBL/GenBank/DDBJ databases">
        <authorList>
            <person name="de Groot N.N."/>
        </authorList>
    </citation>
    <scope>NUCLEOTIDE SEQUENCE [LARGE SCALE GENOMIC DNA]</scope>
    <source>
        <strain evidence="6 7">ATCC 35022</strain>
    </source>
</reference>
<dbReference type="InterPro" id="IPR036282">
    <property type="entry name" value="Glutathione-S-Trfase_C_sf"/>
</dbReference>
<feature type="domain" description="GST N-terminal" evidence="4">
    <location>
        <begin position="1"/>
        <end position="81"/>
    </location>
</feature>
<dbReference type="InterPro" id="IPR036249">
    <property type="entry name" value="Thioredoxin-like_sf"/>
</dbReference>
<dbReference type="Pfam" id="PF00043">
    <property type="entry name" value="GST_C"/>
    <property type="match status" value="1"/>
</dbReference>
<dbReference type="SFLD" id="SFLDG00358">
    <property type="entry name" value="Main_(cytGST)"/>
    <property type="match status" value="1"/>
</dbReference>
<protein>
    <submittedName>
        <fullName evidence="6">Glutathione S-transferase</fullName>
    </submittedName>
</protein>
<dbReference type="GO" id="GO:0016740">
    <property type="term" value="F:transferase activity"/>
    <property type="evidence" value="ECO:0007669"/>
    <property type="project" value="UniProtKB-KW"/>
</dbReference>
<dbReference type="Gene3D" id="1.20.1050.10">
    <property type="match status" value="1"/>
</dbReference>
<dbReference type="Pfam" id="PF02798">
    <property type="entry name" value="GST_N"/>
    <property type="match status" value="1"/>
</dbReference>
<dbReference type="SFLD" id="SFLDG01150">
    <property type="entry name" value="Main.1:_Beta-like"/>
    <property type="match status" value="1"/>
</dbReference>
<organism evidence="6 7">
    <name type="scientific">Bauldia litoralis</name>
    <dbReference type="NCBI Taxonomy" id="665467"/>
    <lineage>
        <taxon>Bacteria</taxon>
        <taxon>Pseudomonadati</taxon>
        <taxon>Pseudomonadota</taxon>
        <taxon>Alphaproteobacteria</taxon>
        <taxon>Hyphomicrobiales</taxon>
        <taxon>Kaistiaceae</taxon>
        <taxon>Bauldia</taxon>
    </lineage>
</organism>
<evidence type="ECO:0000313" key="6">
    <source>
        <dbReference type="EMBL" id="SDB24098.1"/>
    </source>
</evidence>
<evidence type="ECO:0000256" key="1">
    <source>
        <dbReference type="ARBA" id="ARBA00007409"/>
    </source>
</evidence>
<dbReference type="CDD" id="cd03047">
    <property type="entry name" value="GST_N_2"/>
    <property type="match status" value="1"/>
</dbReference>
<dbReference type="Gene3D" id="3.40.30.10">
    <property type="entry name" value="Glutaredoxin"/>
    <property type="match status" value="1"/>
</dbReference>
<dbReference type="SFLD" id="SFLDS00019">
    <property type="entry name" value="Glutathione_Transferase_(cytos"/>
    <property type="match status" value="1"/>
</dbReference>
<dbReference type="AlphaFoldDB" id="A0A1G6BU34"/>
<dbReference type="InterPro" id="IPR004045">
    <property type="entry name" value="Glutathione_S-Trfase_N"/>
</dbReference>
<accession>A0A1G6BU34</accession>
<dbReference type="InterPro" id="IPR040079">
    <property type="entry name" value="Glutathione_S-Trfase"/>
</dbReference>
<proteinExistence type="inferred from homology"/>
<dbReference type="SUPFAM" id="SSF52833">
    <property type="entry name" value="Thioredoxin-like"/>
    <property type="match status" value="1"/>
</dbReference>
<dbReference type="FunFam" id="3.40.30.10:FF:000039">
    <property type="entry name" value="Glutathione S-transferase domain"/>
    <property type="match status" value="1"/>
</dbReference>
<dbReference type="PANTHER" id="PTHR44051:SF19">
    <property type="entry name" value="DISULFIDE-BOND OXIDOREDUCTASE YFCG"/>
    <property type="match status" value="1"/>
</dbReference>
<sequence>MYKLLGRQTSGNVQKVIFMLEETGAAYEREDYGRQFENTQTPEYKALNPASKVPTFIDGDVVIWESNTILRYLAATGAPQLTGATPAETTLVERWMDFLLAAINPGYMAAFKGSKLAPEERPAEFDAQVKDLAAQCAIIDGHLKGKAFFALDKLTIADIACAPILKRCMDFKIDRPAFPELERWVASMAERPAFQVATGTAAKAA</sequence>
<evidence type="ECO:0000259" key="4">
    <source>
        <dbReference type="PROSITE" id="PS50404"/>
    </source>
</evidence>
<name>A0A1G6BU34_9HYPH</name>
<dbReference type="InterPro" id="IPR004046">
    <property type="entry name" value="GST_C"/>
</dbReference>
<gene>
    <name evidence="6" type="ORF">SAMN02982931_01851</name>
</gene>
<dbReference type="OrthoDB" id="9810080at2"/>
<evidence type="ECO:0000313" key="7">
    <source>
        <dbReference type="Proteomes" id="UP000199071"/>
    </source>
</evidence>
<dbReference type="PROSITE" id="PS50404">
    <property type="entry name" value="GST_NTER"/>
    <property type="match status" value="1"/>
</dbReference>
<dbReference type="PANTHER" id="PTHR44051">
    <property type="entry name" value="GLUTATHIONE S-TRANSFERASE-RELATED"/>
    <property type="match status" value="1"/>
</dbReference>
<evidence type="ECO:0000259" key="5">
    <source>
        <dbReference type="PROSITE" id="PS50405"/>
    </source>
</evidence>
<feature type="domain" description="GST C-terminal" evidence="5">
    <location>
        <begin position="85"/>
        <end position="205"/>
    </location>
</feature>
<keyword evidence="7" id="KW-1185">Reference proteome</keyword>
<keyword evidence="2 6" id="KW-0808">Transferase</keyword>
<dbReference type="STRING" id="665467.SAMN02982931_01851"/>
<dbReference type="EMBL" id="FMXQ01000003">
    <property type="protein sequence ID" value="SDB24098.1"/>
    <property type="molecule type" value="Genomic_DNA"/>
</dbReference>
<evidence type="ECO:0000256" key="3">
    <source>
        <dbReference type="RuleBase" id="RU003494"/>
    </source>
</evidence>
<dbReference type="SUPFAM" id="SSF47616">
    <property type="entry name" value="GST C-terminal domain-like"/>
    <property type="match status" value="1"/>
</dbReference>
<dbReference type="PROSITE" id="PS50405">
    <property type="entry name" value="GST_CTER"/>
    <property type="match status" value="1"/>
</dbReference>
<evidence type="ECO:0000256" key="2">
    <source>
        <dbReference type="ARBA" id="ARBA00022679"/>
    </source>
</evidence>